<protein>
    <submittedName>
        <fullName evidence="1">Uncharacterized protein</fullName>
    </submittedName>
</protein>
<reference evidence="1 2" key="1">
    <citation type="journal article" date="2013" name="Curr. Biol.">
        <title>The Genome of the Foraminiferan Reticulomyxa filosa.</title>
        <authorList>
            <person name="Glockner G."/>
            <person name="Hulsmann N."/>
            <person name="Schleicher M."/>
            <person name="Noegel A.A."/>
            <person name="Eichinger L."/>
            <person name="Gallinger C."/>
            <person name="Pawlowski J."/>
            <person name="Sierra R."/>
            <person name="Euteneuer U."/>
            <person name="Pillet L."/>
            <person name="Moustafa A."/>
            <person name="Platzer M."/>
            <person name="Groth M."/>
            <person name="Szafranski K."/>
            <person name="Schliwa M."/>
        </authorList>
    </citation>
    <scope>NUCLEOTIDE SEQUENCE [LARGE SCALE GENOMIC DNA]</scope>
</reference>
<name>X6LFG3_RETFI</name>
<gene>
    <name evidence="1" type="ORF">RFI_38012</name>
</gene>
<proteinExistence type="predicted"/>
<sequence length="191" mass="22167">MTFPFKRQPSQNNCKVHFFFLLPSTTKKKTQTIKKKATLVDCKLRMNGNLVYRTFAHLRFSSFFFFNLKRKYEKKKKVMQRQPDIDNFEFNDCGIFTETQDDVYIKTKEIMYLFARSGANISFLVNELPVKLAGGMQDGSKTGNYEAEMKALVKLYGDVVKEDILRKKLEQSNGNVSVVIDQITTTLLNQN</sequence>
<dbReference type="EMBL" id="ASPP01043844">
    <property type="protein sequence ID" value="ETN99464.1"/>
    <property type="molecule type" value="Genomic_DNA"/>
</dbReference>
<feature type="non-terminal residue" evidence="1">
    <location>
        <position position="191"/>
    </location>
</feature>
<evidence type="ECO:0000313" key="1">
    <source>
        <dbReference type="EMBL" id="ETN99464.1"/>
    </source>
</evidence>
<accession>X6LFG3</accession>
<evidence type="ECO:0000313" key="2">
    <source>
        <dbReference type="Proteomes" id="UP000023152"/>
    </source>
</evidence>
<organism evidence="1 2">
    <name type="scientific">Reticulomyxa filosa</name>
    <dbReference type="NCBI Taxonomy" id="46433"/>
    <lineage>
        <taxon>Eukaryota</taxon>
        <taxon>Sar</taxon>
        <taxon>Rhizaria</taxon>
        <taxon>Retaria</taxon>
        <taxon>Foraminifera</taxon>
        <taxon>Monothalamids</taxon>
        <taxon>Reticulomyxidae</taxon>
        <taxon>Reticulomyxa</taxon>
    </lineage>
</organism>
<comment type="caution">
    <text evidence="1">The sequence shown here is derived from an EMBL/GenBank/DDBJ whole genome shotgun (WGS) entry which is preliminary data.</text>
</comment>
<dbReference type="Proteomes" id="UP000023152">
    <property type="component" value="Unassembled WGS sequence"/>
</dbReference>
<dbReference type="AlphaFoldDB" id="X6LFG3"/>
<keyword evidence="2" id="KW-1185">Reference proteome</keyword>